<keyword evidence="2" id="KW-0812">Transmembrane</keyword>
<feature type="transmembrane region" description="Helical" evidence="2">
    <location>
        <begin position="299"/>
        <end position="316"/>
    </location>
</feature>
<dbReference type="GeneID" id="103375766"/>
<feature type="region of interest" description="Disordered" evidence="1">
    <location>
        <begin position="77"/>
        <end position="116"/>
    </location>
</feature>
<sequence length="358" mass="41360">MLSDILEKLAETIYIYKAYPTDADFSEVAVALTKTHPCLREPGSFNESYGWKQRIKIKMANYRSLLKAHGTASELTVNSLKSKSQEEAYPAKNLKRPRRAEVNHFPPLPSGETPESLEQERISLLAELQKRNNRQTIKEKMAKTFDYRRQEIVHKKPNIEDILERWPALFQMEEINAEFMRITTIPLETKFLAQLDKYSPKLLKVIRSKGGLVKEKATRTLQVLDETVDINIRRECILKLVMIYLGEPVDHLIKEFQESEAEELEQTAMAIFIVEKEDPFHQPKDLKIVIEGTAVLNELPSVATAFAMFFGLVYVLNLKYPKKAQFTFEFVQKVLMALDGKKMSPRIHRLSTFLHSSE</sequence>
<keyword evidence="3" id="KW-1185">Reference proteome</keyword>
<accession>A0A9Y4NVF8</accession>
<reference evidence="4 5" key="1">
    <citation type="submission" date="2025-04" db="UniProtKB">
        <authorList>
            <consortium name="RefSeq"/>
        </authorList>
    </citation>
    <scope>IDENTIFICATION</scope>
</reference>
<evidence type="ECO:0000313" key="4">
    <source>
        <dbReference type="RefSeq" id="XP_008304306.1"/>
    </source>
</evidence>
<organism evidence="3 4">
    <name type="scientific">Stegastes partitus</name>
    <name type="common">bicolor damselfish</name>
    <dbReference type="NCBI Taxonomy" id="144197"/>
    <lineage>
        <taxon>Eukaryota</taxon>
        <taxon>Metazoa</taxon>
        <taxon>Chordata</taxon>
        <taxon>Craniata</taxon>
        <taxon>Vertebrata</taxon>
        <taxon>Euteleostomi</taxon>
        <taxon>Actinopterygii</taxon>
        <taxon>Neopterygii</taxon>
        <taxon>Teleostei</taxon>
        <taxon>Neoteleostei</taxon>
        <taxon>Acanthomorphata</taxon>
        <taxon>Ovalentaria</taxon>
        <taxon>Pomacentridae</taxon>
        <taxon>Stegastes</taxon>
    </lineage>
</organism>
<gene>
    <name evidence="4 5" type="primary">LOC103375766</name>
</gene>
<keyword evidence="2" id="KW-1133">Transmembrane helix</keyword>
<dbReference type="PANTHER" id="PTHR31025">
    <property type="entry name" value="SI:CH211-196P9.1-RELATED"/>
    <property type="match status" value="1"/>
</dbReference>
<evidence type="ECO:0000256" key="1">
    <source>
        <dbReference type="SAM" id="MobiDB-lite"/>
    </source>
</evidence>
<proteinExistence type="predicted"/>
<evidence type="ECO:0000313" key="5">
    <source>
        <dbReference type="RefSeq" id="XP_008304307.1"/>
    </source>
</evidence>
<dbReference type="RefSeq" id="XP_008304307.1">
    <property type="nucleotide sequence ID" value="XM_008306085.1"/>
</dbReference>
<evidence type="ECO:0000313" key="3">
    <source>
        <dbReference type="Proteomes" id="UP000694891"/>
    </source>
</evidence>
<dbReference type="AlphaFoldDB" id="A0A9Y4NVF8"/>
<dbReference type="PANTHER" id="PTHR31025:SF27">
    <property type="entry name" value="SI:CH211-193K19.2-RELATED"/>
    <property type="match status" value="1"/>
</dbReference>
<name>A0A9Y4NVF8_9TELE</name>
<dbReference type="Proteomes" id="UP000694891">
    <property type="component" value="Unplaced"/>
</dbReference>
<evidence type="ECO:0000256" key="2">
    <source>
        <dbReference type="SAM" id="Phobius"/>
    </source>
</evidence>
<dbReference type="RefSeq" id="XP_008304306.1">
    <property type="nucleotide sequence ID" value="XM_008306084.1"/>
</dbReference>
<protein>
    <submittedName>
        <fullName evidence="4 5">Uncharacterized protein LOC103375766</fullName>
    </submittedName>
</protein>
<keyword evidence="2" id="KW-0472">Membrane</keyword>